<evidence type="ECO:0000259" key="7">
    <source>
        <dbReference type="Pfam" id="PF02687"/>
    </source>
</evidence>
<keyword evidence="10" id="KW-1185">Reference proteome</keyword>
<keyword evidence="3 6" id="KW-0812">Transmembrane</keyword>
<organism evidence="9 10">
    <name type="scientific">Mucilaginibacter conchicola</name>
    <dbReference type="NCBI Taxonomy" id="2303333"/>
    <lineage>
        <taxon>Bacteria</taxon>
        <taxon>Pseudomonadati</taxon>
        <taxon>Bacteroidota</taxon>
        <taxon>Sphingobacteriia</taxon>
        <taxon>Sphingobacteriales</taxon>
        <taxon>Sphingobacteriaceae</taxon>
        <taxon>Mucilaginibacter</taxon>
    </lineage>
</organism>
<dbReference type="GO" id="GO:0022857">
    <property type="term" value="F:transmembrane transporter activity"/>
    <property type="evidence" value="ECO:0007669"/>
    <property type="project" value="TreeGrafter"/>
</dbReference>
<evidence type="ECO:0000256" key="2">
    <source>
        <dbReference type="ARBA" id="ARBA00022475"/>
    </source>
</evidence>
<dbReference type="InterPro" id="IPR050250">
    <property type="entry name" value="Macrolide_Exporter_MacB"/>
</dbReference>
<evidence type="ECO:0000313" key="10">
    <source>
        <dbReference type="Proteomes" id="UP000264217"/>
    </source>
</evidence>
<feature type="transmembrane region" description="Helical" evidence="6">
    <location>
        <begin position="437"/>
        <end position="456"/>
    </location>
</feature>
<comment type="caution">
    <text evidence="9">The sequence shown here is derived from an EMBL/GenBank/DDBJ whole genome shotgun (WGS) entry which is preliminary data.</text>
</comment>
<feature type="transmembrane region" description="Helical" evidence="6">
    <location>
        <begin position="347"/>
        <end position="368"/>
    </location>
</feature>
<gene>
    <name evidence="9" type="ORF">D0C36_01160</name>
</gene>
<name>A0A372NVS2_9SPHI</name>
<dbReference type="Pfam" id="PF12704">
    <property type="entry name" value="MacB_PCD"/>
    <property type="match status" value="2"/>
</dbReference>
<feature type="domain" description="MacB-like periplasmic core" evidence="8">
    <location>
        <begin position="20"/>
        <end position="235"/>
    </location>
</feature>
<dbReference type="EMBL" id="QWDC01000001">
    <property type="protein sequence ID" value="RFZ94195.1"/>
    <property type="molecule type" value="Genomic_DNA"/>
</dbReference>
<feature type="transmembrane region" description="Helical" evidence="6">
    <location>
        <begin position="765"/>
        <end position="787"/>
    </location>
</feature>
<feature type="domain" description="ABC3 transporter permease C-terminal" evidence="7">
    <location>
        <begin position="297"/>
        <end position="411"/>
    </location>
</feature>
<dbReference type="PROSITE" id="PS51257">
    <property type="entry name" value="PROKAR_LIPOPROTEIN"/>
    <property type="match status" value="1"/>
</dbReference>
<dbReference type="InterPro" id="IPR025857">
    <property type="entry name" value="MacB_PCD"/>
</dbReference>
<evidence type="ECO:0000256" key="6">
    <source>
        <dbReference type="SAM" id="Phobius"/>
    </source>
</evidence>
<feature type="transmembrane region" description="Helical" evidence="6">
    <location>
        <begin position="21"/>
        <end position="42"/>
    </location>
</feature>
<evidence type="ECO:0000256" key="4">
    <source>
        <dbReference type="ARBA" id="ARBA00022989"/>
    </source>
</evidence>
<feature type="domain" description="MacB-like periplasmic core" evidence="8">
    <location>
        <begin position="442"/>
        <end position="609"/>
    </location>
</feature>
<sequence>MIKNYLTIAWRSLTKNRVFSFINTFGLAIGLACCMLISGYLYQELTYDTYSANADQLYRVNLTTLGNGTSDTYPVVDIAVGEGMKNAFPEIEAETRLASNQQVFIENGPKQFKETNIVRADANFLQVFSIPLIDGDANSCLKDPSSMVVTKEMAKKYFGTVNVVGKSLLVAKQPFKITGVIDKVPDNSHFHADAFLSMITFTANARQTWSNVNFYTYLQLRKGADPKKLEKQFPQLVAKYVVPEIQNDMGISLAEAQKSVNTFLFTLQPIKDIHLYSHTKFEKEANGDINYVYIFGALAAFILVLACINFTNLSTAASAKRSKEVGIRKVLGSLKSSLVSQFLTESVLLTTLAMAFALGLVYVLLPYFNDLSGKQITIRFYLSATAIVVELLVALVVGVLAGIYPAFFISSFKILSVLKGNGSSDVKTSRSMLRSGLIVFQFAISTGFIIATFVVYQQLNYMQNKKLGYDKEQVLVLNDTYTLQNNLEPFKNKLLQDNRVVNATISSDVPVKIADGTQIYLKSSASDSQHSEIHANIYHIDETYLPTMGMKMAAGRNFMPASPADSAGVIVNETAVKDLGITGDPIGRTIVRSGQHAFNIVGVVKDFHYSSAKEKIAPLMMLYGHSNGAMMVKVKVADVHGLITDMKQTWDSFNPGSPFSYNFLDDQFAHLYVAEGRTGKIFTSFAVLAVIIASLGLFGLSAFSIRQRVKEIGIRKVLGASSGSITGMLSAQFLKLVALAIIIAMPLTWFAMHKWLQEFAYRIDIQWWVFAAAGAMALGVAFITVSFQSVKAALANPVKSLRSE</sequence>
<dbReference type="AlphaFoldDB" id="A0A372NVS2"/>
<proteinExistence type="predicted"/>
<protein>
    <submittedName>
        <fullName evidence="9">ABC transporter permease</fullName>
    </submittedName>
</protein>
<comment type="subcellular location">
    <subcellularLocation>
        <location evidence="1">Cell membrane</location>
        <topology evidence="1">Multi-pass membrane protein</topology>
    </subcellularLocation>
</comment>
<dbReference type="RefSeq" id="WP_117389760.1">
    <property type="nucleotide sequence ID" value="NZ_QWDC01000001.1"/>
</dbReference>
<dbReference type="OrthoDB" id="1451596at2"/>
<feature type="transmembrane region" description="Helical" evidence="6">
    <location>
        <begin position="380"/>
        <end position="409"/>
    </location>
</feature>
<accession>A0A372NVS2</accession>
<evidence type="ECO:0000256" key="5">
    <source>
        <dbReference type="ARBA" id="ARBA00023136"/>
    </source>
</evidence>
<dbReference type="Pfam" id="PF02687">
    <property type="entry name" value="FtsX"/>
    <property type="match status" value="2"/>
</dbReference>
<keyword evidence="4 6" id="KW-1133">Transmembrane helix</keyword>
<dbReference type="PANTHER" id="PTHR30572">
    <property type="entry name" value="MEMBRANE COMPONENT OF TRANSPORTER-RELATED"/>
    <property type="match status" value="1"/>
</dbReference>
<dbReference type="GO" id="GO:0005886">
    <property type="term" value="C:plasma membrane"/>
    <property type="evidence" value="ECO:0007669"/>
    <property type="project" value="UniProtKB-SubCell"/>
</dbReference>
<dbReference type="PANTHER" id="PTHR30572:SF18">
    <property type="entry name" value="ABC-TYPE MACROLIDE FAMILY EXPORT SYSTEM PERMEASE COMPONENT 2"/>
    <property type="match status" value="1"/>
</dbReference>
<keyword evidence="5 6" id="KW-0472">Membrane</keyword>
<reference evidence="9 10" key="1">
    <citation type="submission" date="2018-08" db="EMBL/GenBank/DDBJ databases">
        <title>Mucilaginibacter sp. MYSH2.</title>
        <authorList>
            <person name="Seo T."/>
        </authorList>
    </citation>
    <scope>NUCLEOTIDE SEQUENCE [LARGE SCALE GENOMIC DNA]</scope>
    <source>
        <strain evidence="9 10">MYSH2</strain>
    </source>
</reference>
<dbReference type="Proteomes" id="UP000264217">
    <property type="component" value="Unassembled WGS sequence"/>
</dbReference>
<evidence type="ECO:0000259" key="8">
    <source>
        <dbReference type="Pfam" id="PF12704"/>
    </source>
</evidence>
<feature type="transmembrane region" description="Helical" evidence="6">
    <location>
        <begin position="291"/>
        <end position="313"/>
    </location>
</feature>
<feature type="transmembrane region" description="Helical" evidence="6">
    <location>
        <begin position="717"/>
        <end position="745"/>
    </location>
</feature>
<feature type="transmembrane region" description="Helical" evidence="6">
    <location>
        <begin position="681"/>
        <end position="705"/>
    </location>
</feature>
<evidence type="ECO:0000256" key="3">
    <source>
        <dbReference type="ARBA" id="ARBA00022692"/>
    </source>
</evidence>
<dbReference type="InterPro" id="IPR003838">
    <property type="entry name" value="ABC3_permease_C"/>
</dbReference>
<evidence type="ECO:0000313" key="9">
    <source>
        <dbReference type="EMBL" id="RFZ94195.1"/>
    </source>
</evidence>
<feature type="domain" description="ABC3 transporter permease C-terminal" evidence="7">
    <location>
        <begin position="684"/>
        <end position="793"/>
    </location>
</feature>
<evidence type="ECO:0000256" key="1">
    <source>
        <dbReference type="ARBA" id="ARBA00004651"/>
    </source>
</evidence>
<keyword evidence="2" id="KW-1003">Cell membrane</keyword>